<dbReference type="PANTHER" id="PTHR32027:SF0">
    <property type="entry name" value="CYTOSINE DEAMINASE"/>
    <property type="match status" value="1"/>
</dbReference>
<accession>A0AAW0DY41</accession>
<reference evidence="1 2" key="1">
    <citation type="submission" date="2024-01" db="EMBL/GenBank/DDBJ databases">
        <title>A draft genome for a cacao thread blight-causing isolate of Paramarasmius palmivorus.</title>
        <authorList>
            <person name="Baruah I.K."/>
            <person name="Bukari Y."/>
            <person name="Amoako-Attah I."/>
            <person name="Meinhardt L.W."/>
            <person name="Bailey B.A."/>
            <person name="Cohen S.P."/>
        </authorList>
    </citation>
    <scope>NUCLEOTIDE SEQUENCE [LARGE SCALE GENOMIC DNA]</scope>
    <source>
        <strain evidence="1 2">GH-12</strain>
    </source>
</reference>
<dbReference type="SUPFAM" id="SSF51556">
    <property type="entry name" value="Metallo-dependent hydrolases"/>
    <property type="match status" value="1"/>
</dbReference>
<organism evidence="1 2">
    <name type="scientific">Paramarasmius palmivorus</name>
    <dbReference type="NCBI Taxonomy" id="297713"/>
    <lineage>
        <taxon>Eukaryota</taxon>
        <taxon>Fungi</taxon>
        <taxon>Dikarya</taxon>
        <taxon>Basidiomycota</taxon>
        <taxon>Agaricomycotina</taxon>
        <taxon>Agaricomycetes</taxon>
        <taxon>Agaricomycetidae</taxon>
        <taxon>Agaricales</taxon>
        <taxon>Marasmiineae</taxon>
        <taxon>Marasmiaceae</taxon>
        <taxon>Paramarasmius</taxon>
    </lineage>
</organism>
<comment type="caution">
    <text evidence="1">The sequence shown here is derived from an EMBL/GenBank/DDBJ whole genome shotgun (WGS) entry which is preliminary data.</text>
</comment>
<keyword evidence="2" id="KW-1185">Reference proteome</keyword>
<proteinExistence type="predicted"/>
<dbReference type="AlphaFoldDB" id="A0AAW0DY41"/>
<dbReference type="PANTHER" id="PTHR32027">
    <property type="entry name" value="CYTOSINE DEAMINASE"/>
    <property type="match status" value="1"/>
</dbReference>
<dbReference type="GO" id="GO:0016814">
    <property type="term" value="F:hydrolase activity, acting on carbon-nitrogen (but not peptide) bonds, in cyclic amidines"/>
    <property type="evidence" value="ECO:0007669"/>
    <property type="project" value="TreeGrafter"/>
</dbReference>
<gene>
    <name evidence="1" type="ORF">VNI00_002542</name>
</gene>
<evidence type="ECO:0000313" key="2">
    <source>
        <dbReference type="Proteomes" id="UP001383192"/>
    </source>
</evidence>
<protein>
    <recommendedName>
        <fullName evidence="3">Metallo-dependent hydrolase</fullName>
    </recommendedName>
</protein>
<dbReference type="InterPro" id="IPR032466">
    <property type="entry name" value="Metal_Hydrolase"/>
</dbReference>
<dbReference type="EMBL" id="JAYKXP010000006">
    <property type="protein sequence ID" value="KAK7056825.1"/>
    <property type="molecule type" value="Genomic_DNA"/>
</dbReference>
<sequence>MASRSLDDSGLSERATLGNLVILNARIAPNEVNLANDQLWNIECLQGRVSSISPVSPDSQGLMDTTRPSGREIDAHGSIILPSDFSEAMSITGKAKASFPLDKDDLMRRGRKLIRDSVDCGVTSMRAHVEVDSIVGFACLDAALQLKDEFLPACHVQIAVFAQEGFFNRAEATEPGDNYQLLLQAIKREGVDVVGSAPYVEPSNEQAKKNIALVLEAARQNDLHVDFHLDYNLNPKSDPLIYDVISLAKCDWGEARSPKRGIAIGHATRLAILSPEEWRDLINSIGDLPITFVALPNSDMYMQGREATDMPLGPPRSTLRVPYLAKQYGLEIAMSVNNVENAFTPQGSVDPLSLCTFGVAIFQSATNKDVRTLLKSVTVTSKLAIGEENSPSDLSPQIGQPADFVILHGTSTLSQAVFNPSYDRTTIKGGIVVARRVTMKLIGPLSYQERTYFILDVTTSAIHF</sequence>
<dbReference type="Gene3D" id="3.20.20.140">
    <property type="entry name" value="Metal-dependent hydrolases"/>
    <property type="match status" value="1"/>
</dbReference>
<name>A0AAW0DY41_9AGAR</name>
<dbReference type="Proteomes" id="UP001383192">
    <property type="component" value="Unassembled WGS sequence"/>
</dbReference>
<dbReference type="InterPro" id="IPR052349">
    <property type="entry name" value="Metallo-hydrolase_Enzymes"/>
</dbReference>
<evidence type="ECO:0008006" key="3">
    <source>
        <dbReference type="Google" id="ProtNLM"/>
    </source>
</evidence>
<evidence type="ECO:0000313" key="1">
    <source>
        <dbReference type="EMBL" id="KAK7056825.1"/>
    </source>
</evidence>